<evidence type="ECO:0000259" key="1">
    <source>
        <dbReference type="Pfam" id="PF20150"/>
    </source>
</evidence>
<dbReference type="EMBL" id="JAOQAZ010000035">
    <property type="protein sequence ID" value="KAJ4248827.1"/>
    <property type="molecule type" value="Genomic_DNA"/>
</dbReference>
<keyword evidence="3" id="KW-1185">Reference proteome</keyword>
<dbReference type="OrthoDB" id="3513892at2759"/>
<name>A0A9W8RMD5_9HYPO</name>
<evidence type="ECO:0000313" key="2">
    <source>
        <dbReference type="EMBL" id="KAJ4248827.1"/>
    </source>
</evidence>
<reference evidence="2" key="1">
    <citation type="submission" date="2022-09" db="EMBL/GenBank/DDBJ databases">
        <title>Fusarium specimens isolated from Avocado Roots.</title>
        <authorList>
            <person name="Stajich J."/>
            <person name="Roper C."/>
            <person name="Heimlech-Rivalta G."/>
        </authorList>
    </citation>
    <scope>NUCLEOTIDE SEQUENCE</scope>
    <source>
        <strain evidence="2">CF00136</strain>
    </source>
</reference>
<evidence type="ECO:0000313" key="3">
    <source>
        <dbReference type="Proteomes" id="UP001152049"/>
    </source>
</evidence>
<feature type="domain" description="2EXR" evidence="1">
    <location>
        <begin position="7"/>
        <end position="198"/>
    </location>
</feature>
<comment type="caution">
    <text evidence="2">The sequence shown here is derived from an EMBL/GenBank/DDBJ whole genome shotgun (WGS) entry which is preliminary data.</text>
</comment>
<proteinExistence type="predicted"/>
<protein>
    <recommendedName>
        <fullName evidence="1">2EXR domain-containing protein</fullName>
    </recommendedName>
</protein>
<sequence>MTQQTTFHLFTHLPYDLRHHIYVLATPPRVVRVEEGPVNVKEKRIWREEEHETYFHYAFEQFYKQMLDDVPTFNIKLHPELASFAHNWRRRIPWSAHNHPYEQKRLDAYGFTSSLPSYEPWQASEDVPLIPTDWLIDYPELAFELTRRCCLYSDAEIPAFLHVCAESRKALMRWGYRLSFSTRTTGPRTWFHPGRDRLYIPYQNRQFPRSDTYRYAYGWQLDDITEIPTPYPCIEPGVLLSGCHWDIGQYSVQDLKEVKYLILGTGRPWDDVELNEFLQSLLPLVSNLEELLLEDWSLQDFAWWFGGIEGAPRVKTSTASSVACIPVEDIDAIGCYYWTRSASYDDPPPTCFTGRYNDEFHRFKTLSSEPYHEAQAAALEKRLLRWNLASKSAKSQKLRIPKIRHVHLCPEECSELFTSSRHGLWKALQSLSSDQPRQTDFKERFIQTNNFQSPFNIQWRETGYLEMGWPELIEFVQSLGPEALATDWVNASVLQAWYLNRFEIAEPRFTVI</sequence>
<accession>A0A9W8RMD5</accession>
<organism evidence="2 3">
    <name type="scientific">Fusarium torreyae</name>
    <dbReference type="NCBI Taxonomy" id="1237075"/>
    <lineage>
        <taxon>Eukaryota</taxon>
        <taxon>Fungi</taxon>
        <taxon>Dikarya</taxon>
        <taxon>Ascomycota</taxon>
        <taxon>Pezizomycotina</taxon>
        <taxon>Sordariomycetes</taxon>
        <taxon>Hypocreomycetidae</taxon>
        <taxon>Hypocreales</taxon>
        <taxon>Nectriaceae</taxon>
        <taxon>Fusarium</taxon>
    </lineage>
</organism>
<dbReference type="InterPro" id="IPR045518">
    <property type="entry name" value="2EXR"/>
</dbReference>
<dbReference type="PANTHER" id="PTHR35910:SF6">
    <property type="entry name" value="2EXR DOMAIN-CONTAINING PROTEIN"/>
    <property type="match status" value="1"/>
</dbReference>
<gene>
    <name evidence="2" type="ORF">NW762_012665</name>
</gene>
<dbReference type="Pfam" id="PF20150">
    <property type="entry name" value="2EXR"/>
    <property type="match status" value="1"/>
</dbReference>
<dbReference type="AlphaFoldDB" id="A0A9W8RMD5"/>
<dbReference type="PANTHER" id="PTHR35910">
    <property type="entry name" value="2EXR DOMAIN-CONTAINING PROTEIN"/>
    <property type="match status" value="1"/>
</dbReference>
<dbReference type="Proteomes" id="UP001152049">
    <property type="component" value="Unassembled WGS sequence"/>
</dbReference>